<dbReference type="Pfam" id="PF00665">
    <property type="entry name" value="rve"/>
    <property type="match status" value="1"/>
</dbReference>
<protein>
    <recommendedName>
        <fullName evidence="1">RNA-directed DNA polymerase</fullName>
        <ecNumber evidence="1">2.7.7.49</ecNumber>
    </recommendedName>
</protein>
<dbReference type="GO" id="GO:0008270">
    <property type="term" value="F:zinc ion binding"/>
    <property type="evidence" value="ECO:0007669"/>
    <property type="project" value="UniProtKB-KW"/>
</dbReference>
<evidence type="ECO:0000256" key="5">
    <source>
        <dbReference type="ARBA" id="ARBA00022759"/>
    </source>
</evidence>
<keyword evidence="8" id="KW-0862">Zinc</keyword>
<dbReference type="PANTHER" id="PTHR37984:SF5">
    <property type="entry name" value="PROTEIN NYNRIN-LIKE"/>
    <property type="match status" value="1"/>
</dbReference>
<dbReference type="CDD" id="cd09274">
    <property type="entry name" value="RNase_HI_RT_Ty3"/>
    <property type="match status" value="1"/>
</dbReference>
<feature type="region of interest" description="Disordered" evidence="9">
    <location>
        <begin position="416"/>
        <end position="503"/>
    </location>
</feature>
<dbReference type="InterPro" id="IPR036397">
    <property type="entry name" value="RNaseH_sf"/>
</dbReference>
<evidence type="ECO:0000256" key="2">
    <source>
        <dbReference type="ARBA" id="ARBA00022679"/>
    </source>
</evidence>
<dbReference type="InterPro" id="IPR043128">
    <property type="entry name" value="Rev_trsase/Diguanyl_cyclase"/>
</dbReference>
<dbReference type="Gene3D" id="3.10.10.10">
    <property type="entry name" value="HIV Type 1 Reverse Transcriptase, subunit A, domain 1"/>
    <property type="match status" value="1"/>
</dbReference>
<dbReference type="SUPFAM" id="SSF56672">
    <property type="entry name" value="DNA/RNA polymerases"/>
    <property type="match status" value="1"/>
</dbReference>
<feature type="compositionally biased region" description="Polar residues" evidence="9">
    <location>
        <begin position="320"/>
        <end position="331"/>
    </location>
</feature>
<dbReference type="InterPro" id="IPR000477">
    <property type="entry name" value="RT_dom"/>
</dbReference>
<dbReference type="FunFam" id="3.30.70.270:FF:000020">
    <property type="entry name" value="Transposon Tf2-6 polyprotein-like Protein"/>
    <property type="match status" value="1"/>
</dbReference>
<dbReference type="InterPro" id="IPR021109">
    <property type="entry name" value="Peptidase_aspartic_dom_sf"/>
</dbReference>
<dbReference type="Gene3D" id="1.10.340.70">
    <property type="match status" value="1"/>
</dbReference>
<dbReference type="GO" id="GO:0004519">
    <property type="term" value="F:endonuclease activity"/>
    <property type="evidence" value="ECO:0007669"/>
    <property type="project" value="UniProtKB-KW"/>
</dbReference>
<evidence type="ECO:0000256" key="6">
    <source>
        <dbReference type="ARBA" id="ARBA00022801"/>
    </source>
</evidence>
<organism evidence="12">
    <name type="scientific">Beta vulgaris</name>
    <name type="common">Sugar beet</name>
    <dbReference type="NCBI Taxonomy" id="161934"/>
    <lineage>
        <taxon>Eukaryota</taxon>
        <taxon>Viridiplantae</taxon>
        <taxon>Streptophyta</taxon>
        <taxon>Embryophyta</taxon>
        <taxon>Tracheophyta</taxon>
        <taxon>Spermatophyta</taxon>
        <taxon>Magnoliopsida</taxon>
        <taxon>eudicotyledons</taxon>
        <taxon>Gunneridae</taxon>
        <taxon>Pentapetalae</taxon>
        <taxon>Caryophyllales</taxon>
        <taxon>Chenopodiaceae</taxon>
        <taxon>Betoideae</taxon>
        <taxon>Beta</taxon>
    </lineage>
</organism>
<evidence type="ECO:0000256" key="8">
    <source>
        <dbReference type="PROSITE-ProRule" id="PRU00047"/>
    </source>
</evidence>
<feature type="domain" description="Integrase catalytic" evidence="11">
    <location>
        <begin position="1406"/>
        <end position="1570"/>
    </location>
</feature>
<evidence type="ECO:0000256" key="7">
    <source>
        <dbReference type="ARBA" id="ARBA00022918"/>
    </source>
</evidence>
<dbReference type="GO" id="GO:0016787">
    <property type="term" value="F:hydrolase activity"/>
    <property type="evidence" value="ECO:0007669"/>
    <property type="project" value="UniProtKB-KW"/>
</dbReference>
<evidence type="ECO:0000256" key="1">
    <source>
        <dbReference type="ARBA" id="ARBA00012493"/>
    </source>
</evidence>
<dbReference type="CDD" id="cd00303">
    <property type="entry name" value="retropepsin_like"/>
    <property type="match status" value="1"/>
</dbReference>
<keyword evidence="5" id="KW-0255">Endonuclease</keyword>
<keyword evidence="4" id="KW-0540">Nuclease</keyword>
<dbReference type="PANTHER" id="PTHR37984">
    <property type="entry name" value="PROTEIN CBG26694"/>
    <property type="match status" value="1"/>
</dbReference>
<evidence type="ECO:0000313" key="12">
    <source>
        <dbReference type="EMBL" id="ACY01934.1"/>
    </source>
</evidence>
<feature type="region of interest" description="Disordered" evidence="9">
    <location>
        <begin position="302"/>
        <end position="373"/>
    </location>
</feature>
<dbReference type="Gene3D" id="3.30.70.270">
    <property type="match status" value="2"/>
</dbReference>
<feature type="domain" description="CCHC-type" evidence="10">
    <location>
        <begin position="271"/>
        <end position="285"/>
    </location>
</feature>
<feature type="compositionally biased region" description="Polar residues" evidence="9">
    <location>
        <begin position="302"/>
        <end position="313"/>
    </location>
</feature>
<dbReference type="PROSITE" id="PS50158">
    <property type="entry name" value="ZF_CCHC"/>
    <property type="match status" value="1"/>
</dbReference>
<dbReference type="EMBL" id="GU057342">
    <property type="protein sequence ID" value="ACY01934.1"/>
    <property type="molecule type" value="Genomic_DNA"/>
</dbReference>
<dbReference type="Pfam" id="PF03732">
    <property type="entry name" value="Retrotrans_gag"/>
    <property type="match status" value="1"/>
</dbReference>
<dbReference type="GO" id="GO:0003964">
    <property type="term" value="F:RNA-directed DNA polymerase activity"/>
    <property type="evidence" value="ECO:0007669"/>
    <property type="project" value="UniProtKB-KW"/>
</dbReference>
<dbReference type="InterPro" id="IPR001878">
    <property type="entry name" value="Znf_CCHC"/>
</dbReference>
<reference evidence="12" key="1">
    <citation type="submission" date="2009-09" db="EMBL/GenBank/DDBJ databases">
        <title>A Sugarbeat Map3k of the Type That Positively Controls R Gene Disease Resistance.</title>
        <authorList>
            <person name="Shao J.Y."/>
            <person name="Kuykendall L.D."/>
            <person name="Naegel R."/>
            <person name="McGrath J.M."/>
        </authorList>
    </citation>
    <scope>NUCLEOTIDE SEQUENCE</scope>
</reference>
<feature type="compositionally biased region" description="Low complexity" evidence="9">
    <location>
        <begin position="341"/>
        <end position="356"/>
    </location>
</feature>
<dbReference type="CDD" id="cd01647">
    <property type="entry name" value="RT_LTR"/>
    <property type="match status" value="1"/>
</dbReference>
<dbReference type="InterPro" id="IPR005162">
    <property type="entry name" value="Retrotrans_gag_dom"/>
</dbReference>
<keyword evidence="8" id="KW-0863">Zinc-finger</keyword>
<dbReference type="GO" id="GO:0015074">
    <property type="term" value="P:DNA integration"/>
    <property type="evidence" value="ECO:0007669"/>
    <property type="project" value="InterPro"/>
</dbReference>
<proteinExistence type="predicted"/>
<dbReference type="Pfam" id="PF00078">
    <property type="entry name" value="RVT_1"/>
    <property type="match status" value="1"/>
</dbReference>
<feature type="compositionally biased region" description="Pro residues" evidence="9">
    <location>
        <begin position="361"/>
        <end position="371"/>
    </location>
</feature>
<dbReference type="Pfam" id="PF17917">
    <property type="entry name" value="RT_RNaseH"/>
    <property type="match status" value="1"/>
</dbReference>
<name>E2DN01_BETVU</name>
<dbReference type="PROSITE" id="PS50994">
    <property type="entry name" value="INTEGRASE"/>
    <property type="match status" value="1"/>
</dbReference>
<dbReference type="InterPro" id="IPR001584">
    <property type="entry name" value="Integrase_cat-core"/>
</dbReference>
<evidence type="ECO:0000256" key="9">
    <source>
        <dbReference type="SAM" id="MobiDB-lite"/>
    </source>
</evidence>
<dbReference type="InterPro" id="IPR041588">
    <property type="entry name" value="Integrase_H2C2"/>
</dbReference>
<dbReference type="Gene3D" id="2.40.70.10">
    <property type="entry name" value="Acid Proteases"/>
    <property type="match status" value="1"/>
</dbReference>
<feature type="compositionally biased region" description="Basic and acidic residues" evidence="9">
    <location>
        <begin position="459"/>
        <end position="468"/>
    </location>
</feature>
<evidence type="ECO:0000259" key="10">
    <source>
        <dbReference type="PROSITE" id="PS50158"/>
    </source>
</evidence>
<feature type="compositionally biased region" description="Polar residues" evidence="9">
    <location>
        <begin position="429"/>
        <end position="446"/>
    </location>
</feature>
<dbReference type="Pfam" id="PF17921">
    <property type="entry name" value="Integrase_H2C2"/>
    <property type="match status" value="1"/>
</dbReference>
<feature type="compositionally biased region" description="Polar residues" evidence="9">
    <location>
        <begin position="469"/>
        <end position="498"/>
    </location>
</feature>
<dbReference type="SUPFAM" id="SSF53098">
    <property type="entry name" value="Ribonuclease H-like"/>
    <property type="match status" value="1"/>
</dbReference>
<feature type="region of interest" description="Disordered" evidence="9">
    <location>
        <begin position="1"/>
        <end position="23"/>
    </location>
</feature>
<keyword evidence="6" id="KW-0378">Hydrolase</keyword>
<accession>E2DN01</accession>
<evidence type="ECO:0000256" key="4">
    <source>
        <dbReference type="ARBA" id="ARBA00022722"/>
    </source>
</evidence>
<keyword evidence="8" id="KW-0479">Metal-binding</keyword>
<dbReference type="FunFam" id="3.10.20.370:FF:000001">
    <property type="entry name" value="Retrovirus-related Pol polyprotein from transposon 17.6-like protein"/>
    <property type="match status" value="1"/>
</dbReference>
<keyword evidence="3" id="KW-0548">Nucleotidyltransferase</keyword>
<dbReference type="InterPro" id="IPR012337">
    <property type="entry name" value="RNaseH-like_sf"/>
</dbReference>
<keyword evidence="2" id="KW-0808">Transferase</keyword>
<dbReference type="GO" id="GO:0003676">
    <property type="term" value="F:nucleic acid binding"/>
    <property type="evidence" value="ECO:0007669"/>
    <property type="project" value="InterPro"/>
</dbReference>
<dbReference type="InterPro" id="IPR043502">
    <property type="entry name" value="DNA/RNA_pol_sf"/>
</dbReference>
<keyword evidence="7" id="KW-0695">RNA-directed DNA polymerase</keyword>
<evidence type="ECO:0000259" key="11">
    <source>
        <dbReference type="PROSITE" id="PS50994"/>
    </source>
</evidence>
<dbReference type="Gene3D" id="3.30.420.10">
    <property type="entry name" value="Ribonuclease H-like superfamily/Ribonuclease H"/>
    <property type="match status" value="1"/>
</dbReference>
<dbReference type="InterPro" id="IPR050951">
    <property type="entry name" value="Retrovirus_Pol_polyprotein"/>
</dbReference>
<dbReference type="InterPro" id="IPR041373">
    <property type="entry name" value="RT_RNaseH"/>
</dbReference>
<dbReference type="EC" id="2.7.7.49" evidence="1"/>
<sequence>MGENVTRTFRDYAQPSPDNVPTGVPMPTIAATNFEIKSHVLNMVQNNQFAGLPSEDPNQHLQRFLQCCATQKQAGVTPDEMKLLLFGFSLRDKALFCYNKLPSTITTWPELFKIFLIKWYPYQKTADMRHAIVTFTQDPGESLYEAWERFKDLQRLCPHHGLDQWYLCQIFYTRVDADTRRVIDGASGGFFMDKAIEEGYELLEKLASNQASTIRSSLKKGGKHDVEAISLLSGQLATLTQKIDSLKLGNDSSHMSVNAMASASNYNVHVCDACGISGHNSQECPALGNNCEAVNAFQSQPRNQFNPYSNTYNPGLRQHPNLSYRSTNVLNPQPQQPYPPQQQGQQYQPSQQAPPGFQRNPAPPQPAPPADPAMTELKNMMFQMQKGFNAFQADTKAQLENLGTHNKMLETQLAQLASSSASRPPGALPSQSLQPRDTANAITLRSGTHYDGPPMPKDGPVESEKNADITETSSAPEATTNTNAEKQTIPENSPSNTPAIKVPFPTRLSRNKLDHQLGKFMEVVKNLQVTVPFTELITQVPAYAKFLKEILTRKRAFNAVETVAFTEECSALLQNQSPPKLKDPGSFSIPCNIGTIFIDKALCDLGASVSVMPLTVCKKLDMGDLKCTNITLQMADRSVKYPLGILEDVPVRVGKFYIPVDFVVLDMEEDTQIPIILGRPFLHTAGAVIDVKNGKLTLTVGDDKVTFSLTNALKSPMLEEACYRIDVIDVLVNDDMPQSLMRDPLEALLCFTSSTGDDIIRTTEADAWEAAFTCVELDGTITHEDERLVCATPPVEVKKPELKPLPPSLRYAFLDDSENCPVIVSAALNAGQMSQLLSVLRQHKKAIGYNIDDLKGISPDFCMHKIHLEDDHRPSIQGQRRLNPNMQEVVKKEVMKLLDAGIIYPISDSKWVSPVQVVPKKGGTTVVKNEKNELIATRVVTGWRMCIDYRKLNVATKKDHFPLPFIDQMLERLACHSHFCYLDGYSGFFQIPIHPDDQEKTTFTCPYGTFAYRRMPFGLCNAPATFQRCMMAIFSEFIESIMEIFMDDFSVYGINFDACLLNLTKVLKRCEDVHLVLNWEKCHFMVTEGVVLGHIISERGIQVDKAKIQVIEQLPPPVNVKGVRGFLGHAGFYRRFIKDFSKIAKPLTQLLLKDAPFLFTNECLVSFNRIKQALITAPIIRSPDWTLPFEIMCDASDYAVGAVLGQRKDNILHAIYYASKTLDEAQVNYATTEKELLAVVYALDKFRTYLLGSKVIVYTDHAALKYLLAKKEAKPRLIRWILLLQEFDLEIRDKKGAENVVADHLSRLQYADMEEGLPIDDSFPDDKLLAVTSVTPWRCIPEWEVHDILKHSHSLPCGGHAGPSKTVAKVLQSGFYWPTLFHDASMFVKSCDACQRTGNISRRHEMPQTPILEVELFDVWGIDLMGPFPSSSGNNFILVAVDYVSKWVEAIASPTNDSKVVMKMFKKIIFPRFGVPRVVISDGGSHFHKRTFEALLKKYGVYHRTGLAYHPQTSGQVEVSNREIKSILEKVVAKSRKDWSDKLDDTLWAYRTAFKTPIGTTPYRLVYGKACHLPVELEYKAFWAVKELNLDAKLAGEKRLLQINELDELRLNAYDSSRLYKERTKRWHDKKILSREFNIGDKVLLYNSRLKLFPGKLKSRWSGPFSVTNTNKFGSIEVMNATGEKFKVNGQRLKLYYTGIPVGSVEELYLQPPSPSV</sequence>
<evidence type="ECO:0000256" key="3">
    <source>
        <dbReference type="ARBA" id="ARBA00022695"/>
    </source>
</evidence>